<dbReference type="EMBL" id="CAJFCV020000004">
    <property type="protein sequence ID" value="CAG9113909.1"/>
    <property type="molecule type" value="Genomic_DNA"/>
</dbReference>
<dbReference type="Proteomes" id="UP000582659">
    <property type="component" value="Unassembled WGS sequence"/>
</dbReference>
<evidence type="ECO:0000313" key="2">
    <source>
        <dbReference type="Proteomes" id="UP000095284"/>
    </source>
</evidence>
<name>A0A1I7RU81_BURXY</name>
<reference evidence="1" key="2">
    <citation type="submission" date="2020-09" db="EMBL/GenBank/DDBJ databases">
        <authorList>
            <person name="Kikuchi T."/>
        </authorList>
    </citation>
    <scope>NUCLEOTIDE SEQUENCE</scope>
    <source>
        <strain evidence="1">Ka4C1</strain>
    </source>
</reference>
<evidence type="ECO:0000313" key="4">
    <source>
        <dbReference type="WBParaSite" id="BXY_0429000.1"/>
    </source>
</evidence>
<accession>A0A1I7RU81</accession>
<gene>
    <name evidence="1" type="ORF">BXYJ_LOCUS8290</name>
</gene>
<dbReference type="Proteomes" id="UP000095284">
    <property type="component" value="Unplaced"/>
</dbReference>
<evidence type="ECO:0000313" key="3">
    <source>
        <dbReference type="Proteomes" id="UP000659654"/>
    </source>
</evidence>
<reference evidence="4" key="1">
    <citation type="submission" date="2016-11" db="UniProtKB">
        <authorList>
            <consortium name="WormBaseParasite"/>
        </authorList>
    </citation>
    <scope>IDENTIFICATION</scope>
</reference>
<sequence length="94" mass="11119">MAVNSNSVADEIASTVAELKQVEEDLRQRRENIIKYHADFEEISQLPPWEVKDRLLELKLEQIQGTKTRIAQLEYSKRSLEEIERLLRIKLRDL</sequence>
<protein>
    <submittedName>
        <fullName evidence="1">(pine wood nematode) hypothetical protein</fullName>
    </submittedName>
</protein>
<dbReference type="WBParaSite" id="BXY_0429000.1">
    <property type="protein sequence ID" value="BXY_0429000.1"/>
    <property type="gene ID" value="BXY_0429000"/>
</dbReference>
<dbReference type="Proteomes" id="UP000659654">
    <property type="component" value="Unassembled WGS sequence"/>
</dbReference>
<evidence type="ECO:0000313" key="1">
    <source>
        <dbReference type="EMBL" id="CAD5224930.1"/>
    </source>
</evidence>
<dbReference type="AlphaFoldDB" id="A0A1I7RU81"/>
<dbReference type="SMR" id="A0A1I7RU81"/>
<keyword evidence="3" id="KW-1185">Reference proteome</keyword>
<organism evidence="2 4">
    <name type="scientific">Bursaphelenchus xylophilus</name>
    <name type="common">Pinewood nematode worm</name>
    <name type="synonym">Aphelenchoides xylophilus</name>
    <dbReference type="NCBI Taxonomy" id="6326"/>
    <lineage>
        <taxon>Eukaryota</taxon>
        <taxon>Metazoa</taxon>
        <taxon>Ecdysozoa</taxon>
        <taxon>Nematoda</taxon>
        <taxon>Chromadorea</taxon>
        <taxon>Rhabditida</taxon>
        <taxon>Tylenchina</taxon>
        <taxon>Tylenchomorpha</taxon>
        <taxon>Aphelenchoidea</taxon>
        <taxon>Aphelenchoididae</taxon>
        <taxon>Bursaphelenchus</taxon>
    </lineage>
</organism>
<proteinExistence type="predicted"/>
<dbReference type="EMBL" id="CAJFDI010000004">
    <property type="protein sequence ID" value="CAD5224930.1"/>
    <property type="molecule type" value="Genomic_DNA"/>
</dbReference>